<dbReference type="AlphaFoldDB" id="A0A6J7JVS1"/>
<gene>
    <name evidence="2" type="ORF">UFOPK3564_03282</name>
</gene>
<dbReference type="InterPro" id="IPR001789">
    <property type="entry name" value="Sig_transdc_resp-reg_receiver"/>
</dbReference>
<organism evidence="2">
    <name type="scientific">freshwater metagenome</name>
    <dbReference type="NCBI Taxonomy" id="449393"/>
    <lineage>
        <taxon>unclassified sequences</taxon>
        <taxon>metagenomes</taxon>
        <taxon>ecological metagenomes</taxon>
    </lineage>
</organism>
<protein>
    <submittedName>
        <fullName evidence="2">Unannotated protein</fullName>
    </submittedName>
</protein>
<dbReference type="SMART" id="SM00448">
    <property type="entry name" value="REC"/>
    <property type="match status" value="1"/>
</dbReference>
<reference evidence="2" key="1">
    <citation type="submission" date="2020-05" db="EMBL/GenBank/DDBJ databases">
        <authorList>
            <person name="Chiriac C."/>
            <person name="Salcher M."/>
            <person name="Ghai R."/>
            <person name="Kavagutti S V."/>
        </authorList>
    </citation>
    <scope>NUCLEOTIDE SEQUENCE</scope>
</reference>
<dbReference type="InterPro" id="IPR011006">
    <property type="entry name" value="CheY-like_superfamily"/>
</dbReference>
<evidence type="ECO:0000259" key="1">
    <source>
        <dbReference type="PROSITE" id="PS50110"/>
    </source>
</evidence>
<dbReference type="Gene3D" id="3.20.20.70">
    <property type="entry name" value="Aldolase class I"/>
    <property type="match status" value="1"/>
</dbReference>
<name>A0A6J7JVS1_9ZZZZ</name>
<dbReference type="SUPFAM" id="SSF52172">
    <property type="entry name" value="CheY-like"/>
    <property type="match status" value="1"/>
</dbReference>
<accession>A0A6J7JVS1</accession>
<proteinExistence type="predicted"/>
<evidence type="ECO:0000313" key="2">
    <source>
        <dbReference type="EMBL" id="CAB4947013.1"/>
    </source>
</evidence>
<feature type="domain" description="Response regulatory" evidence="1">
    <location>
        <begin position="1"/>
        <end position="109"/>
    </location>
</feature>
<dbReference type="InterPro" id="IPR013785">
    <property type="entry name" value="Aldolase_TIM"/>
</dbReference>
<dbReference type="EMBL" id="CAFBMK010000300">
    <property type="protein sequence ID" value="CAB4947013.1"/>
    <property type="molecule type" value="Genomic_DNA"/>
</dbReference>
<dbReference type="GO" id="GO:0000160">
    <property type="term" value="P:phosphorelay signal transduction system"/>
    <property type="evidence" value="ECO:0007669"/>
    <property type="project" value="InterPro"/>
</dbReference>
<dbReference type="Pfam" id="PF00072">
    <property type="entry name" value="Response_reg"/>
    <property type="match status" value="1"/>
</dbReference>
<dbReference type="PROSITE" id="PS50110">
    <property type="entry name" value="RESPONSE_REGULATORY"/>
    <property type="match status" value="1"/>
</dbReference>
<sequence>MPDARRVVIDRLRRAGHDVVGEAAGPAEAVSRFRVLRPDVCAIDVAMEDLAGISAMRRILEVDPDARVIACTRAGEDVNVIAAIRSGARDVVATMLRLEHAMQEVDEELHGLGPPRARRALTA</sequence>